<dbReference type="GO" id="GO:0016020">
    <property type="term" value="C:membrane"/>
    <property type="evidence" value="ECO:0007669"/>
    <property type="project" value="UniProtKB-SubCell"/>
</dbReference>
<sequence length="522" mass="58543">MEGGRKIQRKVVFAKRRRGGRRKEELLFCCSVFLANMCFSLVMLLLCLSQAKLGRVQQQTDDWYSVISEHRESTGGDNHPHRAQRSSSGHMRISRAVLGGGLTINILPDNTTRVVEDSGKYYAWRSFGPEDQRSQELWVDMSDVRHGQVRVHGILSNSYKQAVRVALSFDFPFYGHYLRQITIATGGFIFTGDITHRMLTATQYIAPLMANFDPSYAKESTVQYLDNGEVFVVQWDRVRLLGKESEGDFTFQVALHKTGTITFSYRDIPLSLDVIGSAEHPVKAGLSDAFMVTPVSPQSPDAKQRTIYEYHRVEIDTTKITSYSAVEFTPLPTCLQHDSCELCLSYNQTSGCSWCHVLQRCSDGMDRHRQEWLDYACSEESKNATCEDYSRVDSSTGSSITPEIENVTSLTPLQNGCECDDETKHHIFKTGNDVKTDSSTKRDGLANTGVIAGIAAALVLVLAMVLVALYINYHPTAASPLYLIQRRNNYWPSLKFQKQQPGYTEVEGEGQDKDSIVQAGPC</sequence>
<comment type="caution">
    <text evidence="7">The sequence shown here is derived from an EMBL/GenBank/DDBJ whole genome shotgun (WGS) entry which is preliminary data.</text>
</comment>
<dbReference type="EMBL" id="JAAKFY010000014">
    <property type="protein sequence ID" value="KAF3846056.1"/>
    <property type="molecule type" value="Genomic_DNA"/>
</dbReference>
<name>A0A7J5Y9C2_DISMA</name>
<evidence type="ECO:0000313" key="7">
    <source>
        <dbReference type="EMBL" id="KAF3846056.1"/>
    </source>
</evidence>
<feature type="transmembrane region" description="Helical" evidence="6">
    <location>
        <begin position="26"/>
        <end position="46"/>
    </location>
</feature>
<evidence type="ECO:0008006" key="9">
    <source>
        <dbReference type="Google" id="ProtNLM"/>
    </source>
</evidence>
<keyword evidence="8" id="KW-1185">Reference proteome</keyword>
<dbReference type="OrthoDB" id="6285106at2759"/>
<gene>
    <name evidence="7" type="ORF">F7725_003134</name>
</gene>
<evidence type="ECO:0000256" key="3">
    <source>
        <dbReference type="ARBA" id="ARBA00022692"/>
    </source>
</evidence>
<evidence type="ECO:0000256" key="4">
    <source>
        <dbReference type="ARBA" id="ARBA00022729"/>
    </source>
</evidence>
<dbReference type="Proteomes" id="UP000518266">
    <property type="component" value="Unassembled WGS sequence"/>
</dbReference>
<keyword evidence="4" id="KW-0732">Signal</keyword>
<protein>
    <recommendedName>
        <fullName evidence="9">Plexin domain containing 1</fullName>
    </recommendedName>
</protein>
<feature type="transmembrane region" description="Helical" evidence="6">
    <location>
        <begin position="450"/>
        <end position="471"/>
    </location>
</feature>
<dbReference type="PANTHER" id="PTHR13055:SF10">
    <property type="entry name" value="PLEXIN DOMAIN-CONTAINING PROTEIN 1"/>
    <property type="match status" value="1"/>
</dbReference>
<accession>A0A7J5Y9C2</accession>
<keyword evidence="3 6" id="KW-0812">Transmembrane</keyword>
<dbReference type="InterPro" id="IPR031152">
    <property type="entry name" value="PLXDC"/>
</dbReference>
<evidence type="ECO:0000256" key="2">
    <source>
        <dbReference type="ARBA" id="ARBA00010297"/>
    </source>
</evidence>
<keyword evidence="6" id="KW-0472">Membrane</keyword>
<evidence type="ECO:0000256" key="1">
    <source>
        <dbReference type="ARBA" id="ARBA00004479"/>
    </source>
</evidence>
<comment type="similarity">
    <text evidence="2">Belongs to the plexin family.</text>
</comment>
<evidence type="ECO:0000256" key="6">
    <source>
        <dbReference type="SAM" id="Phobius"/>
    </source>
</evidence>
<dbReference type="PANTHER" id="PTHR13055">
    <property type="entry name" value="TUMOR ENDOTHELIAL MARKER 7 RELATED"/>
    <property type="match status" value="1"/>
</dbReference>
<dbReference type="AlphaFoldDB" id="A0A7J5Y9C2"/>
<organism evidence="7 8">
    <name type="scientific">Dissostichus mawsoni</name>
    <name type="common">Antarctic cod</name>
    <dbReference type="NCBI Taxonomy" id="36200"/>
    <lineage>
        <taxon>Eukaryota</taxon>
        <taxon>Metazoa</taxon>
        <taxon>Chordata</taxon>
        <taxon>Craniata</taxon>
        <taxon>Vertebrata</taxon>
        <taxon>Euteleostomi</taxon>
        <taxon>Actinopterygii</taxon>
        <taxon>Neopterygii</taxon>
        <taxon>Teleostei</taxon>
        <taxon>Neoteleostei</taxon>
        <taxon>Acanthomorphata</taxon>
        <taxon>Eupercaria</taxon>
        <taxon>Perciformes</taxon>
        <taxon>Notothenioidei</taxon>
        <taxon>Nototheniidae</taxon>
        <taxon>Dissostichus</taxon>
    </lineage>
</organism>
<evidence type="ECO:0000256" key="5">
    <source>
        <dbReference type="ARBA" id="ARBA00022989"/>
    </source>
</evidence>
<evidence type="ECO:0000313" key="8">
    <source>
        <dbReference type="Proteomes" id="UP000518266"/>
    </source>
</evidence>
<reference evidence="7 8" key="1">
    <citation type="submission" date="2020-03" db="EMBL/GenBank/DDBJ databases">
        <title>Dissostichus mawsoni Genome sequencing and assembly.</title>
        <authorList>
            <person name="Park H."/>
        </authorList>
    </citation>
    <scope>NUCLEOTIDE SEQUENCE [LARGE SCALE GENOMIC DNA]</scope>
    <source>
        <strain evidence="7">DM0001</strain>
        <tissue evidence="7">Muscle</tissue>
    </source>
</reference>
<keyword evidence="5 6" id="KW-1133">Transmembrane helix</keyword>
<proteinExistence type="inferred from homology"/>
<comment type="subcellular location">
    <subcellularLocation>
        <location evidence="1">Membrane</location>
        <topology evidence="1">Single-pass type I membrane protein</topology>
    </subcellularLocation>
</comment>